<dbReference type="InterPro" id="IPR001764">
    <property type="entry name" value="Glyco_hydro_3_N"/>
</dbReference>
<dbReference type="SUPFAM" id="SSF51445">
    <property type="entry name" value="(Trans)glycosidases"/>
    <property type="match status" value="1"/>
</dbReference>
<name>A0A212KJ50_9FIRM</name>
<keyword evidence="4" id="KW-0326">Glycosidase</keyword>
<dbReference type="InterPro" id="IPR036962">
    <property type="entry name" value="Glyco_hydro_3_N_sf"/>
</dbReference>
<feature type="domain" description="Fibronectin type III-like" evidence="3">
    <location>
        <begin position="577"/>
        <end position="647"/>
    </location>
</feature>
<dbReference type="Pfam" id="PF01915">
    <property type="entry name" value="Glyco_hydro_3_C"/>
    <property type="match status" value="1"/>
</dbReference>
<dbReference type="PRINTS" id="PR00133">
    <property type="entry name" value="GLHYDRLASE3"/>
</dbReference>
<accession>A0A212KJ50</accession>
<dbReference type="InterPro" id="IPR026891">
    <property type="entry name" value="Fn3-like"/>
</dbReference>
<evidence type="ECO:0000256" key="2">
    <source>
        <dbReference type="ARBA" id="ARBA00022801"/>
    </source>
</evidence>
<dbReference type="Pfam" id="PF14310">
    <property type="entry name" value="Fn3-like"/>
    <property type="match status" value="1"/>
</dbReference>
<dbReference type="PANTHER" id="PTHR42715:SF10">
    <property type="entry name" value="BETA-GLUCOSIDASE"/>
    <property type="match status" value="1"/>
</dbReference>
<dbReference type="FunFam" id="2.60.40.10:FF:000495">
    <property type="entry name" value="Periplasmic beta-glucosidase"/>
    <property type="match status" value="1"/>
</dbReference>
<dbReference type="Gene3D" id="3.40.50.1700">
    <property type="entry name" value="Glycoside hydrolase family 3 C-terminal domain"/>
    <property type="match status" value="1"/>
</dbReference>
<dbReference type="GO" id="GO:0005975">
    <property type="term" value="P:carbohydrate metabolic process"/>
    <property type="evidence" value="ECO:0007669"/>
    <property type="project" value="InterPro"/>
</dbReference>
<dbReference type="SMART" id="SM01217">
    <property type="entry name" value="Fn3_like"/>
    <property type="match status" value="1"/>
</dbReference>
<dbReference type="Gene3D" id="3.20.20.300">
    <property type="entry name" value="Glycoside hydrolase, family 3, N-terminal domain"/>
    <property type="match status" value="1"/>
</dbReference>
<dbReference type="InterPro" id="IPR017853">
    <property type="entry name" value="GH"/>
</dbReference>
<keyword evidence="2 4" id="KW-0378">Hydrolase</keyword>
<gene>
    <name evidence="4" type="primary">bglB</name>
    <name evidence="4" type="ORF">KL86CLO1_13344</name>
</gene>
<dbReference type="InterPro" id="IPR050288">
    <property type="entry name" value="Cellulose_deg_GH3"/>
</dbReference>
<dbReference type="InterPro" id="IPR002772">
    <property type="entry name" value="Glyco_hydro_3_C"/>
</dbReference>
<dbReference type="GO" id="GO:0008422">
    <property type="term" value="F:beta-glucosidase activity"/>
    <property type="evidence" value="ECO:0007669"/>
    <property type="project" value="UniProtKB-EC"/>
</dbReference>
<dbReference type="Gene3D" id="2.60.40.10">
    <property type="entry name" value="Immunoglobulins"/>
    <property type="match status" value="1"/>
</dbReference>
<dbReference type="PANTHER" id="PTHR42715">
    <property type="entry name" value="BETA-GLUCOSIDASE"/>
    <property type="match status" value="1"/>
</dbReference>
<organism evidence="4">
    <name type="scientific">uncultured Eubacteriales bacterium</name>
    <dbReference type="NCBI Taxonomy" id="172733"/>
    <lineage>
        <taxon>Bacteria</taxon>
        <taxon>Bacillati</taxon>
        <taxon>Bacillota</taxon>
        <taxon>Clostridia</taxon>
        <taxon>Eubacteriales</taxon>
        <taxon>environmental samples</taxon>
    </lineage>
</organism>
<comment type="similarity">
    <text evidence="1">Belongs to the glycosyl hydrolase 3 family.</text>
</comment>
<dbReference type="EMBL" id="FLUN01000001">
    <property type="protein sequence ID" value="SBW11649.1"/>
    <property type="molecule type" value="Genomic_DNA"/>
</dbReference>
<dbReference type="AlphaFoldDB" id="A0A212KJ50"/>
<sequence length="813" mass="87621">MADLKHRDLIGAMTLEEKASLLSGKGNFTTKEIERLGLSGMYLSDGPHGLRKQAGAADHLGLNASVPATCYPTAATVANAWDVALGEELGKHLGTECVAQRVNMLLGPGLNMKRSPLCGRAFEYFSEDPYLAGKLAAAYIRGIQSKGVSACPKHFAANSQETLRMSSDSVVDERTLQEIYLTGFEIAVKEGRPKAIMSSYNKINGVYANENKKLLRDILVDEWGFDGVVVSDWGGSNDHVSGVEAGSHLEMPAPGAYSDCEVVAAVRKGRLSEETVDQRVDEYLNVLFATAIQSGAPTEFDEAAHHAFAARAAEASIVLLKNEDCLLPLSSERRVSVIGDFAFTPRYQGAGSSMVNPTRLDVPLDCLKAEGVNVMGHAQGFRRDGAADAALLAEAVALAKEVDVVLLYLGLAEVREVEGMDREHMALAQNQAELVAAVAAVNPNVAVVLSCGSAVELPWADSCKAIVHGYLGGQAGAAAMARILTGKVNPSGKLAETYALRYEDTPARKYFPGAERTAEYREGPFIGYRYYDTAQVPVRFPFGFGLSYTTFAYSDITASDKAVSFTLTNTGARAGAEVAQVYVGKKSSALFRPAKELKGFVKVFLEAGESRTVTVPLDDKAFRAFNVKSGKWEVEGGSYEIYVAAAVNDVKLTAAVAVAGALSALPYDSAALPSYYSGRVSDVGDREFETLLGHPIPAARWDRTRPLERNDTISQLCYAKNPIARFVYGRIAAMKNKSEAAGKPDLNILSIYNMPFRGIAKLMGPMVNMEMVDAILFIVNGHFFRGVGRLFGAWWRKGRQDKETAQILADAGK</sequence>
<protein>
    <submittedName>
        <fullName evidence="4">Thermostable beta-glucosidase B</fullName>
        <ecNumber evidence="4">3.2.1.21</ecNumber>
    </submittedName>
</protein>
<reference evidence="4" key="1">
    <citation type="submission" date="2016-04" db="EMBL/GenBank/DDBJ databases">
        <authorList>
            <person name="Evans L.H."/>
            <person name="Alamgir A."/>
            <person name="Owens N."/>
            <person name="Weber N.D."/>
            <person name="Virtaneva K."/>
            <person name="Barbian K."/>
            <person name="Babar A."/>
            <person name="Rosenke K."/>
        </authorList>
    </citation>
    <scope>NUCLEOTIDE SEQUENCE</scope>
    <source>
        <strain evidence="4">86</strain>
    </source>
</reference>
<dbReference type="EC" id="3.2.1.21" evidence="4"/>
<proteinExistence type="inferred from homology"/>
<dbReference type="SUPFAM" id="SSF52279">
    <property type="entry name" value="Beta-D-glucan exohydrolase, C-terminal domain"/>
    <property type="match status" value="1"/>
</dbReference>
<evidence type="ECO:0000256" key="1">
    <source>
        <dbReference type="ARBA" id="ARBA00005336"/>
    </source>
</evidence>
<dbReference type="InterPro" id="IPR036881">
    <property type="entry name" value="Glyco_hydro_3_C_sf"/>
</dbReference>
<evidence type="ECO:0000313" key="4">
    <source>
        <dbReference type="EMBL" id="SBW11649.1"/>
    </source>
</evidence>
<dbReference type="InterPro" id="IPR013783">
    <property type="entry name" value="Ig-like_fold"/>
</dbReference>
<dbReference type="Pfam" id="PF00933">
    <property type="entry name" value="Glyco_hydro_3"/>
    <property type="match status" value="1"/>
</dbReference>
<evidence type="ECO:0000259" key="3">
    <source>
        <dbReference type="SMART" id="SM01217"/>
    </source>
</evidence>